<dbReference type="Proteomes" id="UP001501000">
    <property type="component" value="Unassembled WGS sequence"/>
</dbReference>
<keyword evidence="2" id="KW-0378">Hydrolase</keyword>
<evidence type="ECO:0000259" key="1">
    <source>
        <dbReference type="Pfam" id="PF00561"/>
    </source>
</evidence>
<proteinExistence type="predicted"/>
<dbReference type="EMBL" id="BAABAJ010000001">
    <property type="protein sequence ID" value="GAA3897030.1"/>
    <property type="molecule type" value="Genomic_DNA"/>
</dbReference>
<organism evidence="2 3">
    <name type="scientific">Streptomyces gulbargensis</name>
    <dbReference type="NCBI Taxonomy" id="364901"/>
    <lineage>
        <taxon>Bacteria</taxon>
        <taxon>Bacillati</taxon>
        <taxon>Actinomycetota</taxon>
        <taxon>Actinomycetes</taxon>
        <taxon>Kitasatosporales</taxon>
        <taxon>Streptomycetaceae</taxon>
        <taxon>Streptomyces</taxon>
    </lineage>
</organism>
<feature type="domain" description="AB hydrolase-1" evidence="1">
    <location>
        <begin position="44"/>
        <end position="275"/>
    </location>
</feature>
<accession>A0ABP7LAB7</accession>
<protein>
    <submittedName>
        <fullName evidence="2">Alpha/beta hydrolase</fullName>
    </submittedName>
</protein>
<dbReference type="PANTHER" id="PTHR43798:SF33">
    <property type="entry name" value="HYDROLASE, PUTATIVE (AFU_ORTHOLOGUE AFUA_2G14860)-RELATED"/>
    <property type="match status" value="1"/>
</dbReference>
<keyword evidence="3" id="KW-1185">Reference proteome</keyword>
<dbReference type="Pfam" id="PF00561">
    <property type="entry name" value="Abhydrolase_1"/>
    <property type="match status" value="1"/>
</dbReference>
<dbReference type="GO" id="GO:0016787">
    <property type="term" value="F:hydrolase activity"/>
    <property type="evidence" value="ECO:0007669"/>
    <property type="project" value="UniProtKB-KW"/>
</dbReference>
<dbReference type="InterPro" id="IPR050266">
    <property type="entry name" value="AB_hydrolase_sf"/>
</dbReference>
<sequence>MPYDSSPAPPPVGTAPLVTVRTHRWEGFPCESRHVRTADPRIAPVLLVGGAFQNKEGWGRFERGFLAHGDVLTVDPPGWGAGGVLPERFGADFLADALAHMVEESGLGRVNVLSGSYGTAIAYRMAQRHPHVLRKVVLLGTMRSIPEDSRAPMDVTMGHLRAGRMREFAECSADLLMNTDEPERVTRGARVRENLVGRMSRLTALEAAQTYTNTRRLLVQEMVDTQHPPDVPVLVATGELDTFTTPALCRDMAAACRDSWFVQVADADHLVHLERTDETADLACRFFAGRPLDDLPYSRGVERASSPAPP</sequence>
<comment type="caution">
    <text evidence="2">The sequence shown here is derived from an EMBL/GenBank/DDBJ whole genome shotgun (WGS) entry which is preliminary data.</text>
</comment>
<evidence type="ECO:0000313" key="2">
    <source>
        <dbReference type="EMBL" id="GAA3897030.1"/>
    </source>
</evidence>
<gene>
    <name evidence="2" type="ORF">GCM10022244_04060</name>
</gene>
<dbReference type="Gene3D" id="3.40.50.1820">
    <property type="entry name" value="alpha/beta hydrolase"/>
    <property type="match status" value="1"/>
</dbReference>
<evidence type="ECO:0000313" key="3">
    <source>
        <dbReference type="Proteomes" id="UP001501000"/>
    </source>
</evidence>
<name>A0ABP7LAB7_9ACTN</name>
<dbReference type="SUPFAM" id="SSF53474">
    <property type="entry name" value="alpha/beta-Hydrolases"/>
    <property type="match status" value="1"/>
</dbReference>
<dbReference type="InterPro" id="IPR029058">
    <property type="entry name" value="AB_hydrolase_fold"/>
</dbReference>
<dbReference type="InterPro" id="IPR000073">
    <property type="entry name" value="AB_hydrolase_1"/>
</dbReference>
<dbReference type="PANTHER" id="PTHR43798">
    <property type="entry name" value="MONOACYLGLYCEROL LIPASE"/>
    <property type="match status" value="1"/>
</dbReference>
<reference evidence="3" key="1">
    <citation type="journal article" date="2019" name="Int. J. Syst. Evol. Microbiol.">
        <title>The Global Catalogue of Microorganisms (GCM) 10K type strain sequencing project: providing services to taxonomists for standard genome sequencing and annotation.</title>
        <authorList>
            <consortium name="The Broad Institute Genomics Platform"/>
            <consortium name="The Broad Institute Genome Sequencing Center for Infectious Disease"/>
            <person name="Wu L."/>
            <person name="Ma J."/>
        </authorList>
    </citation>
    <scope>NUCLEOTIDE SEQUENCE [LARGE SCALE GENOMIC DNA]</scope>
    <source>
        <strain evidence="3">JCM 16956</strain>
    </source>
</reference>